<evidence type="ECO:0000256" key="6">
    <source>
        <dbReference type="ARBA" id="ARBA00022824"/>
    </source>
</evidence>
<dbReference type="AlphaFoldDB" id="A0A8J3IKU9"/>
<evidence type="ECO:0000313" key="15">
    <source>
        <dbReference type="EMBL" id="GHO94325.1"/>
    </source>
</evidence>
<protein>
    <recommendedName>
        <fullName evidence="14">GH26 domain-containing protein</fullName>
    </recommendedName>
</protein>
<evidence type="ECO:0000256" key="12">
    <source>
        <dbReference type="PROSITE-ProRule" id="PRU01100"/>
    </source>
</evidence>
<keyword evidence="8" id="KW-0472">Membrane</keyword>
<dbReference type="Proteomes" id="UP000597444">
    <property type="component" value="Unassembled WGS sequence"/>
</dbReference>
<dbReference type="Gene3D" id="2.60.120.430">
    <property type="entry name" value="Galactose-binding lectin"/>
    <property type="match status" value="1"/>
</dbReference>
<dbReference type="GO" id="GO:0004553">
    <property type="term" value="F:hydrolase activity, hydrolyzing O-glycosyl compounds"/>
    <property type="evidence" value="ECO:0007669"/>
    <property type="project" value="InterPro"/>
</dbReference>
<evidence type="ECO:0000256" key="9">
    <source>
        <dbReference type="ARBA" id="ARBA00023180"/>
    </source>
</evidence>
<keyword evidence="5 12" id="KW-0378">Hydrolase</keyword>
<feature type="region of interest" description="Disordered" evidence="13">
    <location>
        <begin position="203"/>
        <end position="231"/>
    </location>
</feature>
<dbReference type="SUPFAM" id="SSF51445">
    <property type="entry name" value="(Trans)glycosidases"/>
    <property type="match status" value="1"/>
</dbReference>
<name>A0A8J3IKU9_9CHLR</name>
<feature type="active site" description="Proton donor" evidence="12">
    <location>
        <position position="333"/>
    </location>
</feature>
<evidence type="ECO:0000256" key="10">
    <source>
        <dbReference type="ARBA" id="ARBA00023277"/>
    </source>
</evidence>
<gene>
    <name evidence="15" type="ORF">KSF_043730</name>
</gene>
<dbReference type="PANTHER" id="PTHR13460:SF0">
    <property type="entry name" value="MALECTIN"/>
    <property type="match status" value="1"/>
</dbReference>
<dbReference type="Gene3D" id="3.20.20.80">
    <property type="entry name" value="Glycosidases"/>
    <property type="match status" value="1"/>
</dbReference>
<dbReference type="InterPro" id="IPR021720">
    <property type="entry name" value="Malectin_dom"/>
</dbReference>
<dbReference type="PROSITE" id="PS51764">
    <property type="entry name" value="GH26"/>
    <property type="match status" value="1"/>
</dbReference>
<keyword evidence="9" id="KW-0325">Glycoprotein</keyword>
<dbReference type="EMBL" id="BNJK01000001">
    <property type="protein sequence ID" value="GHO94325.1"/>
    <property type="molecule type" value="Genomic_DNA"/>
</dbReference>
<dbReference type="RefSeq" id="WP_220205067.1">
    <property type="nucleotide sequence ID" value="NZ_BNJK01000001.1"/>
</dbReference>
<evidence type="ECO:0000256" key="1">
    <source>
        <dbReference type="ARBA" id="ARBA00004115"/>
    </source>
</evidence>
<organism evidence="15 16">
    <name type="scientific">Reticulibacter mediterranei</name>
    <dbReference type="NCBI Taxonomy" id="2778369"/>
    <lineage>
        <taxon>Bacteria</taxon>
        <taxon>Bacillati</taxon>
        <taxon>Chloroflexota</taxon>
        <taxon>Ktedonobacteria</taxon>
        <taxon>Ktedonobacterales</taxon>
        <taxon>Reticulibacteraceae</taxon>
        <taxon>Reticulibacter</taxon>
    </lineage>
</organism>
<accession>A0A8J3IKU9</accession>
<dbReference type="Pfam" id="PF11721">
    <property type="entry name" value="Malectin"/>
    <property type="match status" value="1"/>
</dbReference>
<evidence type="ECO:0000256" key="4">
    <source>
        <dbReference type="ARBA" id="ARBA00022729"/>
    </source>
</evidence>
<proteinExistence type="inferred from homology"/>
<feature type="active site" description="Nucleophile" evidence="12">
    <location>
        <position position="449"/>
    </location>
</feature>
<comment type="similarity">
    <text evidence="12">Belongs to the glycosyl hydrolase 26 family.</text>
</comment>
<keyword evidence="7" id="KW-1133">Transmembrane helix</keyword>
<evidence type="ECO:0000256" key="7">
    <source>
        <dbReference type="ARBA" id="ARBA00022989"/>
    </source>
</evidence>
<keyword evidence="16" id="KW-1185">Reference proteome</keyword>
<evidence type="ECO:0000259" key="14">
    <source>
        <dbReference type="PROSITE" id="PS51764"/>
    </source>
</evidence>
<keyword evidence="10" id="KW-0119">Carbohydrate metabolism</keyword>
<comment type="similarity">
    <text evidence="2">Belongs to the malectin family.</text>
</comment>
<dbReference type="PANTHER" id="PTHR13460">
    <property type="match status" value="1"/>
</dbReference>
<dbReference type="Pfam" id="PF02156">
    <property type="entry name" value="Glyco_hydro_26"/>
    <property type="match status" value="1"/>
</dbReference>
<evidence type="ECO:0000256" key="2">
    <source>
        <dbReference type="ARBA" id="ARBA00009141"/>
    </source>
</evidence>
<evidence type="ECO:0000256" key="5">
    <source>
        <dbReference type="ARBA" id="ARBA00022801"/>
    </source>
</evidence>
<dbReference type="InterPro" id="IPR017853">
    <property type="entry name" value="GH"/>
</dbReference>
<keyword evidence="11 12" id="KW-0326">Glycosidase</keyword>
<dbReference type="GO" id="GO:0016020">
    <property type="term" value="C:membrane"/>
    <property type="evidence" value="ECO:0007669"/>
    <property type="project" value="TreeGrafter"/>
</dbReference>
<evidence type="ECO:0000256" key="13">
    <source>
        <dbReference type="SAM" id="MobiDB-lite"/>
    </source>
</evidence>
<dbReference type="GO" id="GO:0030246">
    <property type="term" value="F:carbohydrate binding"/>
    <property type="evidence" value="ECO:0007669"/>
    <property type="project" value="InterPro"/>
</dbReference>
<evidence type="ECO:0000256" key="11">
    <source>
        <dbReference type="ARBA" id="ARBA00023295"/>
    </source>
</evidence>
<dbReference type="InterPro" id="IPR022790">
    <property type="entry name" value="GH26_dom"/>
</dbReference>
<feature type="domain" description="GH26" evidence="14">
    <location>
        <begin position="166"/>
        <end position="511"/>
    </location>
</feature>
<evidence type="ECO:0000256" key="3">
    <source>
        <dbReference type="ARBA" id="ARBA00022692"/>
    </source>
</evidence>
<comment type="caution">
    <text evidence="15">The sequence shown here is derived from an EMBL/GenBank/DDBJ whole genome shotgun (WGS) entry which is preliminary data.</text>
</comment>
<keyword evidence="4" id="KW-0732">Signal</keyword>
<keyword evidence="3" id="KW-0812">Transmembrane</keyword>
<reference evidence="15" key="1">
    <citation type="submission" date="2020-10" db="EMBL/GenBank/DDBJ databases">
        <title>Taxonomic study of unclassified bacteria belonging to the class Ktedonobacteria.</title>
        <authorList>
            <person name="Yabe S."/>
            <person name="Wang C.M."/>
            <person name="Zheng Y."/>
            <person name="Sakai Y."/>
            <person name="Cavaletti L."/>
            <person name="Monciardini P."/>
            <person name="Donadio S."/>
        </authorList>
    </citation>
    <scope>NUCLEOTIDE SEQUENCE</scope>
    <source>
        <strain evidence="15">ID150040</strain>
    </source>
</reference>
<dbReference type="InterPro" id="IPR039155">
    <property type="entry name" value="MLEC"/>
</dbReference>
<comment type="subcellular location">
    <subcellularLocation>
        <location evidence="1">Endoplasmic reticulum membrane</location>
        <topology evidence="1">Single-pass type I membrane protein</topology>
    </subcellularLocation>
</comment>
<evidence type="ECO:0000313" key="16">
    <source>
        <dbReference type="Proteomes" id="UP000597444"/>
    </source>
</evidence>
<sequence length="511" mass="55624">MVARRWALRRKPPLIIAILAIGAVMVSLIAGTLSIASADTLNTNIFINTGGDTAGNFVADTAFDQGNQYIDTSTPIDTSGVTDPAPQDVYQTCRWNSSFTYTIPSLMVGATYTVRLHWAELSWKAKGQRLFNVAINGSPVLSSFDVFATAGYKKALVKDFPVKANSNGQIVIAFTQAGADNPFISGIQVVAEQPATAIAAPIAPDASPTVPDASPTVSTSTGAPGLSGAGTENPYTFGTFRGTPVQVWETWNTFETWEEMEALHTVHAYFTGEATAPFNVRFPGKISFSQPLWAKSENASTCASGGLDQHYRNIATGLKNAGFPDALIRLGWEHNGDWFWWHATPDTAGQWVQCFRHAYDAFKSVDPRFVIAWNPNKSSNIAGFDTRTTYPGDDKVDVIGPDFYDMFPAYPNQGAWDADYNATQDGSPTGIGAWIAFANAHNKPLTFPEWGLNTPNSTDNPFYINKMADTFATLRSQGKLYWESYFNLDGCTFQVTDGCNPKGSAAYVQRF</sequence>
<evidence type="ECO:0000256" key="8">
    <source>
        <dbReference type="ARBA" id="ARBA00023136"/>
    </source>
</evidence>
<keyword evidence="6" id="KW-0256">Endoplasmic reticulum</keyword>